<dbReference type="Gene3D" id="3.40.50.150">
    <property type="entry name" value="Vaccinia Virus protein VP39"/>
    <property type="match status" value="1"/>
</dbReference>
<evidence type="ECO:0000256" key="1">
    <source>
        <dbReference type="ARBA" id="ARBA00022603"/>
    </source>
</evidence>
<dbReference type="GO" id="GO:0008171">
    <property type="term" value="F:O-methyltransferase activity"/>
    <property type="evidence" value="ECO:0007669"/>
    <property type="project" value="InterPro"/>
</dbReference>
<dbReference type="AlphaFoldDB" id="A0A0H4XM47"/>
<dbReference type="InterPro" id="IPR012967">
    <property type="entry name" value="COMT_dimerisation"/>
</dbReference>
<dbReference type="CDD" id="cd02440">
    <property type="entry name" value="AdoMet_MTases"/>
    <property type="match status" value="1"/>
</dbReference>
<keyword evidence="2 6" id="KW-0808">Transferase</keyword>
<keyword evidence="3" id="KW-0949">S-adenosyl-L-methionine</keyword>
<dbReference type="InterPro" id="IPR029063">
    <property type="entry name" value="SAM-dependent_MTases_sf"/>
</dbReference>
<keyword evidence="7" id="KW-1185">Reference proteome</keyword>
<name>A0A0H4XM47_9BACT</name>
<dbReference type="InterPro" id="IPR036388">
    <property type="entry name" value="WH-like_DNA-bd_sf"/>
</dbReference>
<dbReference type="GO" id="GO:0046983">
    <property type="term" value="F:protein dimerization activity"/>
    <property type="evidence" value="ECO:0007669"/>
    <property type="project" value="InterPro"/>
</dbReference>
<dbReference type="SUPFAM" id="SSF46785">
    <property type="entry name" value="Winged helix' DNA-binding domain"/>
    <property type="match status" value="1"/>
</dbReference>
<feature type="domain" description="O-methyltransferase dimerisation" evidence="5">
    <location>
        <begin position="19"/>
        <end position="91"/>
    </location>
</feature>
<reference evidence="6 7" key="1">
    <citation type="journal article" date="2016" name="PLoS ONE">
        <title>Complete Genome Sequence and Comparative Genomics of a Novel Myxobacterium Myxococcus hansupus.</title>
        <authorList>
            <person name="Sharma G."/>
            <person name="Narwani T."/>
            <person name="Subramanian S."/>
        </authorList>
    </citation>
    <scope>NUCLEOTIDE SEQUENCE [LARGE SCALE GENOMIC DNA]</scope>
    <source>
        <strain evidence="7">mixupus</strain>
    </source>
</reference>
<dbReference type="PANTHER" id="PTHR43712">
    <property type="entry name" value="PUTATIVE (AFU_ORTHOLOGUE AFUA_4G14580)-RELATED"/>
    <property type="match status" value="1"/>
</dbReference>
<gene>
    <name evidence="6" type="ORF">A176_006274</name>
</gene>
<dbReference type="SUPFAM" id="SSF53335">
    <property type="entry name" value="S-adenosyl-L-methionine-dependent methyltransferases"/>
    <property type="match status" value="1"/>
</dbReference>
<accession>A0A0H4XM47</accession>
<dbReference type="KEGG" id="mym:A176_006274"/>
<dbReference type="Pfam" id="PF00891">
    <property type="entry name" value="Methyltransf_2"/>
    <property type="match status" value="1"/>
</dbReference>
<evidence type="ECO:0000256" key="2">
    <source>
        <dbReference type="ARBA" id="ARBA00022679"/>
    </source>
</evidence>
<evidence type="ECO:0000259" key="5">
    <source>
        <dbReference type="Pfam" id="PF08100"/>
    </source>
</evidence>
<evidence type="ECO:0000259" key="4">
    <source>
        <dbReference type="Pfam" id="PF00891"/>
    </source>
</evidence>
<dbReference type="InterPro" id="IPR016461">
    <property type="entry name" value="COMT-like"/>
</dbReference>
<dbReference type="Gene3D" id="1.10.10.10">
    <property type="entry name" value="Winged helix-like DNA-binding domain superfamily/Winged helix DNA-binding domain"/>
    <property type="match status" value="1"/>
</dbReference>
<protein>
    <submittedName>
        <fullName evidence="6">Hydroxyneurosporene methyltransferase</fullName>
    </submittedName>
</protein>
<dbReference type="Pfam" id="PF08100">
    <property type="entry name" value="Dimerisation"/>
    <property type="match status" value="1"/>
</dbReference>
<keyword evidence="1 6" id="KW-0489">Methyltransferase</keyword>
<dbReference type="STRING" id="1297742.A176_006274"/>
<organism evidence="6 7">
    <name type="scientific">Pseudomyxococcus hansupus</name>
    <dbReference type="NCBI Taxonomy" id="1297742"/>
    <lineage>
        <taxon>Bacteria</taxon>
        <taxon>Pseudomonadati</taxon>
        <taxon>Myxococcota</taxon>
        <taxon>Myxococcia</taxon>
        <taxon>Myxococcales</taxon>
        <taxon>Cystobacterineae</taxon>
        <taxon>Myxococcaceae</taxon>
        <taxon>Pseudomyxococcus</taxon>
    </lineage>
</organism>
<dbReference type="PANTHER" id="PTHR43712:SF2">
    <property type="entry name" value="O-METHYLTRANSFERASE CICE"/>
    <property type="match status" value="1"/>
</dbReference>
<dbReference type="EMBL" id="CP012109">
    <property type="protein sequence ID" value="AKQ69362.1"/>
    <property type="molecule type" value="Genomic_DNA"/>
</dbReference>
<sequence length="344" mass="37896">MTVEATALAPTPRALLHLLYNGARAVDVLEASLELGLLDALEPGPVTLGELAARHRLVPVRLYKLLDCLESLGLVRREQPSDALESARYQAVPGLRAAAQAVLGPQSLEKDRERYAWRELHGHLPQVLRGERSMPSAAFDWPPRTDAQVEGFEASMAAGLPPILETFRAHGPRLWPGGGRMLDVGGGDGTLAAHLASEHPQLRVDVFNLPATAPLVARTRERFGLPEARLGFRGGDFLKEALPSGYDTLSFVRVLHDWPADTARTLLTAAREALPSGGRILICEEFRTPERLAAQFFWSYFLMGVDTCVSRLREVEHYLRVLDETGFKKAEVLPGPFELIIAHR</sequence>
<evidence type="ECO:0000313" key="7">
    <source>
        <dbReference type="Proteomes" id="UP000009026"/>
    </source>
</evidence>
<dbReference type="RefSeq" id="WP_002637885.1">
    <property type="nucleotide sequence ID" value="NZ_CP012109.1"/>
</dbReference>
<proteinExistence type="predicted"/>
<dbReference type="PATRIC" id="fig|1297742.4.peg.6365"/>
<dbReference type="Proteomes" id="UP000009026">
    <property type="component" value="Chromosome"/>
</dbReference>
<dbReference type="OrthoDB" id="582216at2"/>
<evidence type="ECO:0000256" key="3">
    <source>
        <dbReference type="ARBA" id="ARBA00022691"/>
    </source>
</evidence>
<dbReference type="InterPro" id="IPR036390">
    <property type="entry name" value="WH_DNA-bd_sf"/>
</dbReference>
<feature type="domain" description="O-methyltransferase C-terminal" evidence="4">
    <location>
        <begin position="180"/>
        <end position="328"/>
    </location>
</feature>
<dbReference type="GO" id="GO:0032259">
    <property type="term" value="P:methylation"/>
    <property type="evidence" value="ECO:0007669"/>
    <property type="project" value="UniProtKB-KW"/>
</dbReference>
<dbReference type="PROSITE" id="PS51683">
    <property type="entry name" value="SAM_OMT_II"/>
    <property type="match status" value="1"/>
</dbReference>
<dbReference type="eggNOG" id="COG2226">
    <property type="taxonomic scope" value="Bacteria"/>
</dbReference>
<dbReference type="InterPro" id="IPR001077">
    <property type="entry name" value="COMT_C"/>
</dbReference>
<evidence type="ECO:0000313" key="6">
    <source>
        <dbReference type="EMBL" id="AKQ69362.1"/>
    </source>
</evidence>